<dbReference type="GO" id="GO:0005856">
    <property type="term" value="C:cytoskeleton"/>
    <property type="evidence" value="ECO:0007669"/>
    <property type="project" value="UniProtKB-SubCell"/>
</dbReference>
<feature type="compositionally biased region" description="Basic and acidic residues" evidence="6">
    <location>
        <begin position="40"/>
        <end position="53"/>
    </location>
</feature>
<feature type="compositionally biased region" description="Basic and acidic residues" evidence="6">
    <location>
        <begin position="84"/>
        <end position="103"/>
    </location>
</feature>
<comment type="caution">
    <text evidence="8">The sequence shown here is derived from an EMBL/GenBank/DDBJ whole genome shotgun (WGS) entry which is preliminary data.</text>
</comment>
<name>A0ABD3QGE7_9STRA</name>
<keyword evidence="9" id="KW-1185">Reference proteome</keyword>
<accession>A0ABD3QGE7</accession>
<dbReference type="EMBL" id="JALLAZ020000254">
    <property type="protein sequence ID" value="KAL3799405.1"/>
    <property type="molecule type" value="Genomic_DNA"/>
</dbReference>
<evidence type="ECO:0000256" key="1">
    <source>
        <dbReference type="ARBA" id="ARBA00004138"/>
    </source>
</evidence>
<feature type="compositionally biased region" description="Basic residues" evidence="6">
    <location>
        <begin position="74"/>
        <end position="83"/>
    </location>
</feature>
<comment type="subcellular location">
    <subcellularLocation>
        <location evidence="1">Cell projection</location>
        <location evidence="1">Cilium</location>
    </subcellularLocation>
    <subcellularLocation>
        <location evidence="2">Cytoplasm</location>
        <location evidence="2">Cytoskeleton</location>
    </subcellularLocation>
</comment>
<gene>
    <name evidence="8" type="ORF">ACHAW5_010077</name>
</gene>
<reference evidence="8 9" key="1">
    <citation type="submission" date="2024-10" db="EMBL/GenBank/DDBJ databases">
        <title>Updated reference genomes for cyclostephanoid diatoms.</title>
        <authorList>
            <person name="Roberts W.R."/>
            <person name="Alverson A.J."/>
        </authorList>
    </citation>
    <scope>NUCLEOTIDE SEQUENCE [LARGE SCALE GENOMIC DNA]</scope>
    <source>
        <strain evidence="8 9">AJA276-08</strain>
    </source>
</reference>
<evidence type="ECO:0000256" key="3">
    <source>
        <dbReference type="ARBA" id="ARBA00022490"/>
    </source>
</evidence>
<dbReference type="Pfam" id="PF13864">
    <property type="entry name" value="Enkurin"/>
    <property type="match status" value="1"/>
</dbReference>
<keyword evidence="3" id="KW-0963">Cytoplasm</keyword>
<dbReference type="GO" id="GO:0005929">
    <property type="term" value="C:cilium"/>
    <property type="evidence" value="ECO:0007669"/>
    <property type="project" value="UniProtKB-SubCell"/>
</dbReference>
<dbReference type="InterPro" id="IPR027012">
    <property type="entry name" value="Enkurin_dom"/>
</dbReference>
<dbReference type="AlphaFoldDB" id="A0ABD3QGE7"/>
<evidence type="ECO:0000256" key="2">
    <source>
        <dbReference type="ARBA" id="ARBA00004245"/>
    </source>
</evidence>
<keyword evidence="4" id="KW-0206">Cytoskeleton</keyword>
<evidence type="ECO:0000313" key="8">
    <source>
        <dbReference type="EMBL" id="KAL3799405.1"/>
    </source>
</evidence>
<evidence type="ECO:0000313" key="9">
    <source>
        <dbReference type="Proteomes" id="UP001530315"/>
    </source>
</evidence>
<dbReference type="PANTHER" id="PTHR21490:SF2">
    <property type="entry name" value="ENKURIN DOMAIN-CONTAINING PROTEIN 1"/>
    <property type="match status" value="1"/>
</dbReference>
<feature type="compositionally biased region" description="Polar residues" evidence="6">
    <location>
        <begin position="54"/>
        <end position="68"/>
    </location>
</feature>
<dbReference type="InterPro" id="IPR052102">
    <property type="entry name" value="Enkurin_domain-protein"/>
</dbReference>
<evidence type="ECO:0000256" key="6">
    <source>
        <dbReference type="SAM" id="MobiDB-lite"/>
    </source>
</evidence>
<evidence type="ECO:0000256" key="4">
    <source>
        <dbReference type="ARBA" id="ARBA00023212"/>
    </source>
</evidence>
<sequence>MIVSVQDENLSPRSLAVLIAKRQRGGDGLKSLIAPVTNKYDDYSSRRSCERSQPKNSPSDQSLTTCRGSSYMKPKMRPKNHLKANREALKEKQRNNKDVELERKAKEKFRLQKLEQKKQKLYGNVKSRIFEPTASSGASPSEHSCHSAMSSQRHSPAMASPSSADSARQNIAFGKKSPSPQPNTYAQSVVTSSSNERHKSYGKVPKYITDRKTKIEQEEEEIRRLRENAPPAPGLVLMEESERLETLRMLEANEKEAREALRNIPFRMNEQRAARLRQAVEYRLKEIDDTRKIFSKDKVFVTKNDV</sequence>
<dbReference type="Proteomes" id="UP001530315">
    <property type="component" value="Unassembled WGS sequence"/>
</dbReference>
<keyword evidence="5" id="KW-0966">Cell projection</keyword>
<organism evidence="8 9">
    <name type="scientific">Stephanodiscus triporus</name>
    <dbReference type="NCBI Taxonomy" id="2934178"/>
    <lineage>
        <taxon>Eukaryota</taxon>
        <taxon>Sar</taxon>
        <taxon>Stramenopiles</taxon>
        <taxon>Ochrophyta</taxon>
        <taxon>Bacillariophyta</taxon>
        <taxon>Coscinodiscophyceae</taxon>
        <taxon>Thalassiosirophycidae</taxon>
        <taxon>Stephanodiscales</taxon>
        <taxon>Stephanodiscaceae</taxon>
        <taxon>Stephanodiscus</taxon>
    </lineage>
</organism>
<feature type="region of interest" description="Disordered" evidence="6">
    <location>
        <begin position="132"/>
        <end position="213"/>
    </location>
</feature>
<feature type="compositionally biased region" description="Low complexity" evidence="6">
    <location>
        <begin position="155"/>
        <end position="167"/>
    </location>
</feature>
<dbReference type="PROSITE" id="PS51665">
    <property type="entry name" value="ENKURIN"/>
    <property type="match status" value="1"/>
</dbReference>
<feature type="domain" description="Enkurin" evidence="7">
    <location>
        <begin position="210"/>
        <end position="302"/>
    </location>
</feature>
<evidence type="ECO:0000256" key="5">
    <source>
        <dbReference type="ARBA" id="ARBA00023273"/>
    </source>
</evidence>
<feature type="compositionally biased region" description="Polar residues" evidence="6">
    <location>
        <begin position="182"/>
        <end position="194"/>
    </location>
</feature>
<evidence type="ECO:0000259" key="7">
    <source>
        <dbReference type="PROSITE" id="PS51665"/>
    </source>
</evidence>
<feature type="region of interest" description="Disordered" evidence="6">
    <location>
        <begin position="40"/>
        <end position="103"/>
    </location>
</feature>
<proteinExistence type="predicted"/>
<dbReference type="PANTHER" id="PTHR21490">
    <property type="entry name" value="ENKURIN-RELATED"/>
    <property type="match status" value="1"/>
</dbReference>
<protein>
    <recommendedName>
        <fullName evidence="7">Enkurin domain-containing protein</fullName>
    </recommendedName>
</protein>
<feature type="compositionally biased region" description="Polar residues" evidence="6">
    <location>
        <begin position="133"/>
        <end position="154"/>
    </location>
</feature>